<dbReference type="STRING" id="215743.ROSMUCSMR3_02878"/>
<dbReference type="InterPro" id="IPR027417">
    <property type="entry name" value="P-loop_NTPase"/>
</dbReference>
<feature type="domain" description="ABC transmembrane type-1" evidence="6">
    <location>
        <begin position="16"/>
        <end position="292"/>
    </location>
</feature>
<evidence type="ECO:0000256" key="4">
    <source>
        <dbReference type="ARBA" id="ARBA00023136"/>
    </source>
</evidence>
<dbReference type="SUPFAM" id="SSF90123">
    <property type="entry name" value="ABC transporter transmembrane region"/>
    <property type="match status" value="1"/>
</dbReference>
<evidence type="ECO:0000256" key="2">
    <source>
        <dbReference type="ARBA" id="ARBA00022692"/>
    </source>
</evidence>
<gene>
    <name evidence="7" type="ORF">rosmuc_02596</name>
</gene>
<dbReference type="Pfam" id="PF00005">
    <property type="entry name" value="ABC_tran"/>
    <property type="match status" value="1"/>
</dbReference>
<dbReference type="Gene3D" id="3.40.50.300">
    <property type="entry name" value="P-loop containing nucleotide triphosphate hydrolases"/>
    <property type="match status" value="1"/>
</dbReference>
<dbReference type="OrthoDB" id="7341239at2"/>
<dbReference type="GO" id="GO:0005886">
    <property type="term" value="C:plasma membrane"/>
    <property type="evidence" value="ECO:0007669"/>
    <property type="project" value="UniProtKB-SubCell"/>
</dbReference>
<dbReference type="eggNOG" id="COG1132">
    <property type="taxonomic scope" value="Bacteria"/>
</dbReference>
<dbReference type="Pfam" id="PF00664">
    <property type="entry name" value="ABC_membrane"/>
    <property type="match status" value="1"/>
</dbReference>
<dbReference type="SUPFAM" id="SSF52540">
    <property type="entry name" value="P-loop containing nucleoside triphosphate hydrolases"/>
    <property type="match status" value="1"/>
</dbReference>
<dbReference type="InterPro" id="IPR039421">
    <property type="entry name" value="Type_1_exporter"/>
</dbReference>
<dbReference type="GO" id="GO:0016887">
    <property type="term" value="F:ATP hydrolysis activity"/>
    <property type="evidence" value="ECO:0007669"/>
    <property type="project" value="InterPro"/>
</dbReference>
<dbReference type="EMBL" id="AONH01000013">
    <property type="protein sequence ID" value="KGM87857.1"/>
    <property type="molecule type" value="Genomic_DNA"/>
</dbReference>
<comment type="caution">
    <text evidence="7">The sequence shown here is derived from an EMBL/GenBank/DDBJ whole genome shotgun (WGS) entry which is preliminary data.</text>
</comment>
<sequence>MALPPLLDRGRGRGLALVAALTLVQGMAAGAAAFATRALFEGMHSGGPLSLASLTVLAGAGAIIAVTRIAARYLGESIGQDYAHQIRAALFEHAAHMPARAVAERRAGYMSLRFVGDMTAFRNWLGLGLPRLVAGSVLIPAMLVTLWLLDPIFALAVAPVFGITLLAIALGGLRLIPLQRRLRVRRARIAADMAERMPLAPQLDRLGRRGKELAQLDKRTEAMIRAALRHRLSAETLNALPDLAAGIAAALVILTGHRAGLGPGNIAAALAVLGLLLSPLRDLGGVWNHRAAFRAASIKAHAALSRQKRDLYRAGQGLPKGPVDVTFEDVPLPSGPSLNLHTKGGTKTHLAIDELDARAVGDMLLGLDTPTAGRILLSGVDLRDLSRGSLRRNVQCLGTTPELLQGSLRRALLMGCDHRPDEATLEQLARDVGLGPLLDRLGGLSGTVLEGGKNLTHTERLALSLARVRLAQPKLLLLGPEVDESTRMRLPSHLRKRNTTVIQLGSARQARSSAA</sequence>
<protein>
    <submittedName>
        <fullName evidence="7">ABC-type multidrug transport system, ATPase and permease component</fullName>
    </submittedName>
</protein>
<proteinExistence type="predicted"/>
<accession>A0A0A0HJA0</accession>
<evidence type="ECO:0000259" key="6">
    <source>
        <dbReference type="PROSITE" id="PS50929"/>
    </source>
</evidence>
<dbReference type="Proteomes" id="UP000030021">
    <property type="component" value="Unassembled WGS sequence"/>
</dbReference>
<dbReference type="PANTHER" id="PTHR24221:SF654">
    <property type="entry name" value="ATP-BINDING CASSETTE SUB-FAMILY B MEMBER 6"/>
    <property type="match status" value="1"/>
</dbReference>
<dbReference type="RefSeq" id="WP_037273945.1">
    <property type="nucleotide sequence ID" value="NZ_KN293980.1"/>
</dbReference>
<evidence type="ECO:0000256" key="1">
    <source>
        <dbReference type="ARBA" id="ARBA00004651"/>
    </source>
</evidence>
<dbReference type="GO" id="GO:0034040">
    <property type="term" value="F:ATPase-coupled lipid transmembrane transporter activity"/>
    <property type="evidence" value="ECO:0007669"/>
    <property type="project" value="TreeGrafter"/>
</dbReference>
<dbReference type="GO" id="GO:0005524">
    <property type="term" value="F:ATP binding"/>
    <property type="evidence" value="ECO:0007669"/>
    <property type="project" value="InterPro"/>
</dbReference>
<dbReference type="Gene3D" id="1.20.1560.10">
    <property type="entry name" value="ABC transporter type 1, transmembrane domain"/>
    <property type="match status" value="1"/>
</dbReference>
<dbReference type="InterPro" id="IPR003439">
    <property type="entry name" value="ABC_transporter-like_ATP-bd"/>
</dbReference>
<keyword evidence="4 5" id="KW-0472">Membrane</keyword>
<evidence type="ECO:0000313" key="8">
    <source>
        <dbReference type="Proteomes" id="UP000030021"/>
    </source>
</evidence>
<evidence type="ECO:0000256" key="5">
    <source>
        <dbReference type="SAM" id="Phobius"/>
    </source>
</evidence>
<feature type="transmembrane region" description="Helical" evidence="5">
    <location>
        <begin position="49"/>
        <end position="71"/>
    </location>
</feature>
<dbReference type="PROSITE" id="PS50929">
    <property type="entry name" value="ABC_TM1F"/>
    <property type="match status" value="1"/>
</dbReference>
<dbReference type="InterPro" id="IPR011527">
    <property type="entry name" value="ABC1_TM_dom"/>
</dbReference>
<organism evidence="7 8">
    <name type="scientific">Roseovarius mucosus DSM 17069</name>
    <dbReference type="NCBI Taxonomy" id="1288298"/>
    <lineage>
        <taxon>Bacteria</taxon>
        <taxon>Pseudomonadati</taxon>
        <taxon>Pseudomonadota</taxon>
        <taxon>Alphaproteobacteria</taxon>
        <taxon>Rhodobacterales</taxon>
        <taxon>Roseobacteraceae</taxon>
        <taxon>Roseovarius</taxon>
    </lineage>
</organism>
<dbReference type="InterPro" id="IPR036640">
    <property type="entry name" value="ABC1_TM_sf"/>
</dbReference>
<keyword evidence="2 5" id="KW-0812">Transmembrane</keyword>
<dbReference type="HOGENOM" id="CLU_516673_0_0_5"/>
<feature type="transmembrane region" description="Helical" evidence="5">
    <location>
        <begin position="155"/>
        <end position="176"/>
    </location>
</feature>
<dbReference type="AlphaFoldDB" id="A0A0A0HJA0"/>
<evidence type="ECO:0000256" key="3">
    <source>
        <dbReference type="ARBA" id="ARBA00022989"/>
    </source>
</evidence>
<keyword evidence="3 5" id="KW-1133">Transmembrane helix</keyword>
<reference evidence="7 8" key="1">
    <citation type="submission" date="2013-01" db="EMBL/GenBank/DDBJ databases">
        <authorList>
            <person name="Fiebig A."/>
            <person name="Goeker M."/>
            <person name="Klenk H.-P.P."/>
        </authorList>
    </citation>
    <scope>NUCLEOTIDE SEQUENCE [LARGE SCALE GENOMIC DNA]</scope>
    <source>
        <strain evidence="7 8">DSM 17069</strain>
    </source>
</reference>
<comment type="subcellular location">
    <subcellularLocation>
        <location evidence="1">Cell membrane</location>
        <topology evidence="1">Multi-pass membrane protein</topology>
    </subcellularLocation>
</comment>
<evidence type="ECO:0000313" key="7">
    <source>
        <dbReference type="EMBL" id="KGM87857.1"/>
    </source>
</evidence>
<dbReference type="PANTHER" id="PTHR24221">
    <property type="entry name" value="ATP-BINDING CASSETTE SUB-FAMILY B"/>
    <property type="match status" value="1"/>
</dbReference>
<dbReference type="PATRIC" id="fig|1288298.3.peg.2611"/>
<name>A0A0A0HJA0_9RHOB</name>
<feature type="transmembrane region" description="Helical" evidence="5">
    <location>
        <begin position="132"/>
        <end position="149"/>
    </location>
</feature>
<dbReference type="GO" id="GO:0140359">
    <property type="term" value="F:ABC-type transporter activity"/>
    <property type="evidence" value="ECO:0007669"/>
    <property type="project" value="InterPro"/>
</dbReference>